<evidence type="ECO:0000313" key="3">
    <source>
        <dbReference type="Proteomes" id="UP000198634"/>
    </source>
</evidence>
<keyword evidence="3" id="KW-1185">Reference proteome</keyword>
<dbReference type="AlphaFoldDB" id="A0A1H8YUL5"/>
<evidence type="ECO:0000256" key="1">
    <source>
        <dbReference type="SAM" id="MobiDB-lite"/>
    </source>
</evidence>
<name>A0A1H8YUL5_9RHOB</name>
<dbReference type="EMBL" id="FOEP01000001">
    <property type="protein sequence ID" value="SEP55914.1"/>
    <property type="molecule type" value="Genomic_DNA"/>
</dbReference>
<feature type="compositionally biased region" description="Basic and acidic residues" evidence="1">
    <location>
        <begin position="65"/>
        <end position="84"/>
    </location>
</feature>
<proteinExistence type="predicted"/>
<evidence type="ECO:0000313" key="2">
    <source>
        <dbReference type="EMBL" id="SEP55914.1"/>
    </source>
</evidence>
<sequence>MISMAWIGGTLAVLLLAAITAEAWIKRNRPRRPLASYRPEMSQARRSFNSGDVLHAPSTSAASDSARRDTTRSEDRHPRLDTKN</sequence>
<dbReference type="RefSeq" id="WP_090266824.1">
    <property type="nucleotide sequence ID" value="NZ_FOEP01000001.1"/>
</dbReference>
<protein>
    <submittedName>
        <fullName evidence="2">Uncharacterized protein</fullName>
    </submittedName>
</protein>
<dbReference type="Proteomes" id="UP000198634">
    <property type="component" value="Unassembled WGS sequence"/>
</dbReference>
<reference evidence="2 3" key="1">
    <citation type="submission" date="2016-10" db="EMBL/GenBank/DDBJ databases">
        <authorList>
            <person name="de Groot N.N."/>
        </authorList>
    </citation>
    <scope>NUCLEOTIDE SEQUENCE [LARGE SCALE GENOMIC DNA]</scope>
    <source>
        <strain evidence="2 3">DSM 22007</strain>
    </source>
</reference>
<accession>A0A1H8YUL5</accession>
<organism evidence="2 3">
    <name type="scientific">Thalassovita taeanensis</name>
    <dbReference type="NCBI Taxonomy" id="657014"/>
    <lineage>
        <taxon>Bacteria</taxon>
        <taxon>Pseudomonadati</taxon>
        <taxon>Pseudomonadota</taxon>
        <taxon>Alphaproteobacteria</taxon>
        <taxon>Rhodobacterales</taxon>
        <taxon>Roseobacteraceae</taxon>
        <taxon>Thalassovita</taxon>
    </lineage>
</organism>
<feature type="region of interest" description="Disordered" evidence="1">
    <location>
        <begin position="30"/>
        <end position="84"/>
    </location>
</feature>
<dbReference type="STRING" id="657014.SAMN04488092_101135"/>
<gene>
    <name evidence="2" type="ORF">SAMN04488092_101135</name>
</gene>